<dbReference type="RefSeq" id="WP_073032234.1">
    <property type="nucleotide sequence ID" value="NZ_FQXJ01000021.1"/>
</dbReference>
<evidence type="ECO:0000313" key="7">
    <source>
        <dbReference type="EMBL" id="SHI64063.1"/>
    </source>
</evidence>
<dbReference type="Proteomes" id="UP000183954">
    <property type="component" value="Unassembled WGS sequence"/>
</dbReference>
<keyword evidence="5" id="KW-0812">Transmembrane</keyword>
<dbReference type="InterPro" id="IPR029060">
    <property type="entry name" value="PIN-like_dom_sf"/>
</dbReference>
<gene>
    <name evidence="7" type="ORF">SAMN02746098_04419</name>
</gene>
<dbReference type="PROSITE" id="PS50926">
    <property type="entry name" value="TRAM"/>
    <property type="match status" value="1"/>
</dbReference>
<reference evidence="8" key="1">
    <citation type="submission" date="2016-11" db="EMBL/GenBank/DDBJ databases">
        <authorList>
            <person name="Varghese N."/>
            <person name="Submissions S."/>
        </authorList>
    </citation>
    <scope>NUCLEOTIDE SEQUENCE [LARGE SCALE GENOMIC DNA]</scope>
    <source>
        <strain evidence="8">DSM 15449</strain>
    </source>
</reference>
<feature type="transmembrane region" description="Helical" evidence="5">
    <location>
        <begin position="12"/>
        <end position="30"/>
    </location>
</feature>
<keyword evidence="5" id="KW-0472">Membrane</keyword>
<organism evidence="7 8">
    <name type="scientific">Desulfosporosinus lacus DSM 15449</name>
    <dbReference type="NCBI Taxonomy" id="1121420"/>
    <lineage>
        <taxon>Bacteria</taxon>
        <taxon>Bacillati</taxon>
        <taxon>Bacillota</taxon>
        <taxon>Clostridia</taxon>
        <taxon>Eubacteriales</taxon>
        <taxon>Desulfitobacteriaceae</taxon>
        <taxon>Desulfosporosinus</taxon>
    </lineage>
</organism>
<accession>A0A1M6CT73</accession>
<dbReference type="CDD" id="cd09877">
    <property type="entry name" value="PIN_YacL-like"/>
    <property type="match status" value="1"/>
</dbReference>
<comment type="cofactor">
    <cofactor evidence="1">
        <name>Mg(2+)</name>
        <dbReference type="ChEBI" id="CHEBI:18420"/>
    </cofactor>
</comment>
<keyword evidence="2" id="KW-0540">Nuclease</keyword>
<evidence type="ECO:0000256" key="5">
    <source>
        <dbReference type="SAM" id="Phobius"/>
    </source>
</evidence>
<keyword evidence="8" id="KW-1185">Reference proteome</keyword>
<evidence type="ECO:0000256" key="1">
    <source>
        <dbReference type="ARBA" id="ARBA00001946"/>
    </source>
</evidence>
<feature type="transmembrane region" description="Helical" evidence="5">
    <location>
        <begin position="84"/>
        <end position="103"/>
    </location>
</feature>
<keyword evidence="4" id="KW-0460">Magnesium</keyword>
<dbReference type="OrthoDB" id="9780734at2"/>
<dbReference type="InterPro" id="IPR002716">
    <property type="entry name" value="PIN_dom"/>
</dbReference>
<sequence>MIRNLIRGIITLLLGAVGFYLNYILFSLGFLKTLGWDGSPVWTYAIMSILFGIIGFLVAPFSIRSFLALMRWMDSRLTRVPTNDLMGGAIGGIIGLIIASLFGNSFVSIKFFGPLLAVLLSLFLGYLGLTIGMKRKEDVLSFLNFFPKFRDRGDKTDKGDKNKDGKAGRSQESVSYKILDTSVIIDGRIADIVKTGFLEGVLLIPSFVLEELRHIADSSDLLKRNRGRRGLDILNQISKETVIKVHIHEQDFDDINEVDSKLVRLGQVLGSPLLTNDYNLNKVAELQGVKVLNINELANALKPIVLPGEEMLVQVMKEGKEPGQGVAYLDDGTMIVVDMGRRFMGQNVVVLVTSVLQTAAGRMIFAKPKATLEKKPMGLRSTDEVNAIG</sequence>
<feature type="transmembrane region" description="Helical" evidence="5">
    <location>
        <begin position="109"/>
        <end position="129"/>
    </location>
</feature>
<keyword evidence="5" id="KW-1133">Transmembrane helix</keyword>
<dbReference type="Gene3D" id="3.40.50.1010">
    <property type="entry name" value="5'-nuclease"/>
    <property type="match status" value="1"/>
</dbReference>
<protein>
    <submittedName>
        <fullName evidence="7">Uncharacterized conserved protein YacL, contains PIN and TRAM domains</fullName>
    </submittedName>
</protein>
<dbReference type="InterPro" id="IPR052041">
    <property type="entry name" value="Nucleic_acid_metab_PIN/TRAM"/>
</dbReference>
<dbReference type="SMART" id="SM00670">
    <property type="entry name" value="PINc"/>
    <property type="match status" value="1"/>
</dbReference>
<name>A0A1M6CT73_9FIRM</name>
<dbReference type="PANTHER" id="PTHR11603">
    <property type="entry name" value="AAA FAMILY ATPASE"/>
    <property type="match status" value="1"/>
</dbReference>
<feature type="domain" description="TRAM" evidence="6">
    <location>
        <begin position="304"/>
        <end position="365"/>
    </location>
</feature>
<evidence type="ECO:0000256" key="3">
    <source>
        <dbReference type="ARBA" id="ARBA00022801"/>
    </source>
</evidence>
<keyword evidence="3" id="KW-0378">Hydrolase</keyword>
<dbReference type="Pfam" id="PF01938">
    <property type="entry name" value="TRAM"/>
    <property type="match status" value="1"/>
</dbReference>
<feature type="transmembrane region" description="Helical" evidence="5">
    <location>
        <begin position="42"/>
        <end position="63"/>
    </location>
</feature>
<evidence type="ECO:0000256" key="2">
    <source>
        <dbReference type="ARBA" id="ARBA00022722"/>
    </source>
</evidence>
<dbReference type="Pfam" id="PF01850">
    <property type="entry name" value="PIN"/>
    <property type="match status" value="1"/>
</dbReference>
<dbReference type="EMBL" id="FQXJ01000021">
    <property type="protein sequence ID" value="SHI64063.1"/>
    <property type="molecule type" value="Genomic_DNA"/>
</dbReference>
<dbReference type="GO" id="GO:0016787">
    <property type="term" value="F:hydrolase activity"/>
    <property type="evidence" value="ECO:0007669"/>
    <property type="project" value="UniProtKB-KW"/>
</dbReference>
<evidence type="ECO:0000313" key="8">
    <source>
        <dbReference type="Proteomes" id="UP000183954"/>
    </source>
</evidence>
<dbReference type="InterPro" id="IPR002792">
    <property type="entry name" value="TRAM_dom"/>
</dbReference>
<evidence type="ECO:0000256" key="4">
    <source>
        <dbReference type="ARBA" id="ARBA00022842"/>
    </source>
</evidence>
<dbReference type="PANTHER" id="PTHR11603:SF147">
    <property type="entry name" value="MEMBRANE PROTEIN"/>
    <property type="match status" value="1"/>
</dbReference>
<dbReference type="STRING" id="1121420.SAMN02746098_04419"/>
<dbReference type="SUPFAM" id="SSF88723">
    <property type="entry name" value="PIN domain-like"/>
    <property type="match status" value="1"/>
</dbReference>
<evidence type="ECO:0000259" key="6">
    <source>
        <dbReference type="PROSITE" id="PS50926"/>
    </source>
</evidence>
<proteinExistence type="predicted"/>
<dbReference type="AlphaFoldDB" id="A0A1M6CT73"/>
<dbReference type="GO" id="GO:0004518">
    <property type="term" value="F:nuclease activity"/>
    <property type="evidence" value="ECO:0007669"/>
    <property type="project" value="UniProtKB-KW"/>
</dbReference>